<evidence type="ECO:0000313" key="7">
    <source>
        <dbReference type="EMBL" id="KAK5109270.1"/>
    </source>
</evidence>
<gene>
    <name evidence="7" type="ORF">LTR62_007144</name>
</gene>
<dbReference type="Gene3D" id="3.30.1360.120">
    <property type="entry name" value="Probable tRNA modification gtpase trme, domain 1"/>
    <property type="match status" value="1"/>
</dbReference>
<dbReference type="Proteomes" id="UP001310890">
    <property type="component" value="Unassembled WGS sequence"/>
</dbReference>
<keyword evidence="3" id="KW-0496">Mitochondrion</keyword>
<dbReference type="EMBL" id="JAVRRL010000067">
    <property type="protein sequence ID" value="KAK5109270.1"/>
    <property type="molecule type" value="Genomic_DNA"/>
</dbReference>
<dbReference type="SUPFAM" id="SSF103025">
    <property type="entry name" value="Folate-binding domain"/>
    <property type="match status" value="1"/>
</dbReference>
<evidence type="ECO:0000259" key="6">
    <source>
        <dbReference type="Pfam" id="PF25455"/>
    </source>
</evidence>
<name>A0AAN7TCH7_9PEZI</name>
<keyword evidence="2" id="KW-0809">Transit peptide</keyword>
<dbReference type="GO" id="GO:0016226">
    <property type="term" value="P:iron-sulfur cluster assembly"/>
    <property type="evidence" value="ECO:0007669"/>
    <property type="project" value="TreeGrafter"/>
</dbReference>
<evidence type="ECO:0000313" key="8">
    <source>
        <dbReference type="Proteomes" id="UP001310890"/>
    </source>
</evidence>
<dbReference type="Pfam" id="PF25455">
    <property type="entry name" value="Beta-barrel_CAF17_C"/>
    <property type="match status" value="1"/>
</dbReference>
<evidence type="ECO:0000256" key="2">
    <source>
        <dbReference type="ARBA" id="ARBA00022946"/>
    </source>
</evidence>
<dbReference type="InterPro" id="IPR057460">
    <property type="entry name" value="CAF17_C"/>
</dbReference>
<dbReference type="AlphaFoldDB" id="A0AAN7TCH7"/>
<dbReference type="InterPro" id="IPR045179">
    <property type="entry name" value="YgfZ/GcvT"/>
</dbReference>
<feature type="domain" description="CAF17 C-terminal" evidence="6">
    <location>
        <begin position="325"/>
        <end position="389"/>
    </location>
</feature>
<proteinExistence type="inferred from homology"/>
<evidence type="ECO:0000256" key="3">
    <source>
        <dbReference type="ARBA" id="ARBA00023128"/>
    </source>
</evidence>
<reference evidence="7" key="1">
    <citation type="submission" date="2023-08" db="EMBL/GenBank/DDBJ databases">
        <title>Black Yeasts Isolated from many extreme environments.</title>
        <authorList>
            <person name="Coleine C."/>
            <person name="Stajich J.E."/>
            <person name="Selbmann L."/>
        </authorList>
    </citation>
    <scope>NUCLEOTIDE SEQUENCE</scope>
    <source>
        <strain evidence="7">CCFEE 5401</strain>
    </source>
</reference>
<evidence type="ECO:0000256" key="4">
    <source>
        <dbReference type="ARBA" id="ARBA00093447"/>
    </source>
</evidence>
<comment type="subcellular location">
    <subcellularLocation>
        <location evidence="1">Mitochondrion matrix</location>
    </subcellularLocation>
</comment>
<protein>
    <recommendedName>
        <fullName evidence="5">Iron-sulfur cluster assembly factor IBA57 homolog, mitochondrial</fullName>
    </recommendedName>
</protein>
<dbReference type="GO" id="GO:0005759">
    <property type="term" value="C:mitochondrial matrix"/>
    <property type="evidence" value="ECO:0007669"/>
    <property type="project" value="UniProtKB-SubCell"/>
</dbReference>
<comment type="caution">
    <text evidence="7">The sequence shown here is derived from an EMBL/GenBank/DDBJ whole genome shotgun (WGS) entry which is preliminary data.</text>
</comment>
<sequence length="404" mass="44514">MSLRTPHTPYICAQCLIKQQCKSIASKHRLFSSTSTKAVASPAPPPPTSGAARLTNRHLLSLAGPDAPKFLQGLITNNVLLPPARQAPFFAAFLTGQGRVLQDVFIYPTPEEEPGYMVEVDSGEVESLARHIKKHKLRSKFRMRVLEEGEMGVWSIWREEDRWTRHSPATSATSTDNAILTAIDSRAPTLGSRLLLPPSSSSKPLPAELELEEAPLSAYTIRRYMLGVPEGQKEIAREESLPMNFNLDLMGGIDFKKGCYTGQELTIRTHHTGVVRRRVLPVLLYPHDRETPQGLEYSTQSADTVKSVLGGEDSGIGEGDIRRDDARKRSTGKLIARMGNVGLGLCRLEQMSDLSISGEGSSFSPEDEFMVEGTDGKAVGVKAFVPDWIRGRLRGPKVQRRVDT</sequence>
<organism evidence="7 8">
    <name type="scientific">Meristemomyces frigidus</name>
    <dbReference type="NCBI Taxonomy" id="1508187"/>
    <lineage>
        <taxon>Eukaryota</taxon>
        <taxon>Fungi</taxon>
        <taxon>Dikarya</taxon>
        <taxon>Ascomycota</taxon>
        <taxon>Pezizomycotina</taxon>
        <taxon>Dothideomycetes</taxon>
        <taxon>Dothideomycetidae</taxon>
        <taxon>Mycosphaerellales</taxon>
        <taxon>Teratosphaeriaceae</taxon>
        <taxon>Meristemomyces</taxon>
    </lineage>
</organism>
<evidence type="ECO:0000256" key="5">
    <source>
        <dbReference type="ARBA" id="ARBA00093637"/>
    </source>
</evidence>
<evidence type="ECO:0000256" key="1">
    <source>
        <dbReference type="ARBA" id="ARBA00004305"/>
    </source>
</evidence>
<dbReference type="InterPro" id="IPR027266">
    <property type="entry name" value="TrmE/GcvT-like"/>
</dbReference>
<accession>A0AAN7TCH7</accession>
<dbReference type="PANTHER" id="PTHR22602:SF0">
    <property type="entry name" value="TRANSFERASE CAF17, MITOCHONDRIAL-RELATED"/>
    <property type="match status" value="1"/>
</dbReference>
<dbReference type="InterPro" id="IPR017703">
    <property type="entry name" value="YgfZ/GCV_T_CS"/>
</dbReference>
<dbReference type="PANTHER" id="PTHR22602">
    <property type="entry name" value="TRANSFERASE CAF17, MITOCHONDRIAL-RELATED"/>
    <property type="match status" value="1"/>
</dbReference>
<comment type="similarity">
    <text evidence="4">Belongs to the GcvT family. CAF17/IBA57 subfamily.</text>
</comment>
<dbReference type="NCBIfam" id="TIGR03317">
    <property type="entry name" value="ygfZ_signature"/>
    <property type="match status" value="1"/>
</dbReference>